<dbReference type="EMBL" id="JAUKUA010000007">
    <property type="protein sequence ID" value="KAK0705107.1"/>
    <property type="molecule type" value="Genomic_DNA"/>
</dbReference>
<keyword evidence="3" id="KW-1185">Reference proteome</keyword>
<evidence type="ECO:0000313" key="3">
    <source>
        <dbReference type="Proteomes" id="UP001172102"/>
    </source>
</evidence>
<feature type="compositionally biased region" description="Low complexity" evidence="1">
    <location>
        <begin position="1"/>
        <end position="10"/>
    </location>
</feature>
<evidence type="ECO:0000313" key="2">
    <source>
        <dbReference type="EMBL" id="KAK0705107.1"/>
    </source>
</evidence>
<proteinExistence type="predicted"/>
<gene>
    <name evidence="2" type="ORF">B0H67DRAFT_604038</name>
</gene>
<dbReference type="AlphaFoldDB" id="A0AA39ZWT8"/>
<protein>
    <submittedName>
        <fullName evidence="2">Uncharacterized protein</fullName>
    </submittedName>
</protein>
<sequence>MADNPYALRPGLPPRPPAAIPPPREPKPSDNIPALTNVAPSIFVPLRNSDWEDAAVPRDRVERLRRILESIDYQREGVKENLMYMFEREKERVILVATENLESEGQPRINPGLDPREADWIIQNMEAPAESSYDYNIKDMPSINTRRPLPDTLSVRDRALDDILNVMEAGILNLTGYGTHIADIKKYYLDCLEKELGRVEAAGLRPEERLSVDQALEAGM</sequence>
<comment type="caution">
    <text evidence="2">The sequence shown here is derived from an EMBL/GenBank/DDBJ whole genome shotgun (WGS) entry which is preliminary data.</text>
</comment>
<accession>A0AA39ZWT8</accession>
<dbReference type="Proteomes" id="UP001172102">
    <property type="component" value="Unassembled WGS sequence"/>
</dbReference>
<reference evidence="2" key="1">
    <citation type="submission" date="2023-06" db="EMBL/GenBank/DDBJ databases">
        <title>Genome-scale phylogeny and comparative genomics of the fungal order Sordariales.</title>
        <authorList>
            <consortium name="Lawrence Berkeley National Laboratory"/>
            <person name="Hensen N."/>
            <person name="Bonometti L."/>
            <person name="Westerberg I."/>
            <person name="Brannstrom I.O."/>
            <person name="Guillou S."/>
            <person name="Cros-Aarteil S."/>
            <person name="Calhoun S."/>
            <person name="Haridas S."/>
            <person name="Kuo A."/>
            <person name="Mondo S."/>
            <person name="Pangilinan J."/>
            <person name="Riley R."/>
            <person name="Labutti K."/>
            <person name="Andreopoulos B."/>
            <person name="Lipzen A."/>
            <person name="Chen C."/>
            <person name="Yanf M."/>
            <person name="Daum C."/>
            <person name="Ng V."/>
            <person name="Clum A."/>
            <person name="Steindorff A."/>
            <person name="Ohm R."/>
            <person name="Martin F."/>
            <person name="Silar P."/>
            <person name="Natvig D."/>
            <person name="Lalanne C."/>
            <person name="Gautier V."/>
            <person name="Ament-Velasquez S.L."/>
            <person name="Kruys A."/>
            <person name="Hutchinson M.I."/>
            <person name="Powell A.J."/>
            <person name="Barry K."/>
            <person name="Miller A.N."/>
            <person name="Grigoriev I.V."/>
            <person name="Debuchy R."/>
            <person name="Gladieux P."/>
            <person name="Thoren M.H."/>
            <person name="Johannesson H."/>
        </authorList>
    </citation>
    <scope>NUCLEOTIDE SEQUENCE</scope>
    <source>
        <strain evidence="2">SMH4607-1</strain>
    </source>
</reference>
<name>A0AA39ZWT8_9PEZI</name>
<organism evidence="2 3">
    <name type="scientific">Lasiosphaeris hirsuta</name>
    <dbReference type="NCBI Taxonomy" id="260670"/>
    <lineage>
        <taxon>Eukaryota</taxon>
        <taxon>Fungi</taxon>
        <taxon>Dikarya</taxon>
        <taxon>Ascomycota</taxon>
        <taxon>Pezizomycotina</taxon>
        <taxon>Sordariomycetes</taxon>
        <taxon>Sordariomycetidae</taxon>
        <taxon>Sordariales</taxon>
        <taxon>Lasiosphaeriaceae</taxon>
        <taxon>Lasiosphaeris</taxon>
    </lineage>
</organism>
<evidence type="ECO:0000256" key="1">
    <source>
        <dbReference type="SAM" id="MobiDB-lite"/>
    </source>
</evidence>
<feature type="region of interest" description="Disordered" evidence="1">
    <location>
        <begin position="1"/>
        <end position="34"/>
    </location>
</feature>
<feature type="compositionally biased region" description="Pro residues" evidence="1">
    <location>
        <begin position="11"/>
        <end position="23"/>
    </location>
</feature>